<name>A0ACB9UTL4_9CETA</name>
<reference evidence="1" key="1">
    <citation type="submission" date="2022-03" db="EMBL/GenBank/DDBJ databases">
        <title>Genomic analyses of argali, domestic sheep and their hybrids provide insights into chromosomal evolution, heterosis and genetic basis of agronomic traits.</title>
        <authorList>
            <person name="Li M."/>
        </authorList>
    </citation>
    <scope>NUCLEOTIDE SEQUENCE</scope>
    <source>
        <strain evidence="1">F1 hybrid</strain>
    </source>
</reference>
<accession>A0ACB9UTL4</accession>
<comment type="caution">
    <text evidence="1">The sequence shown here is derived from an EMBL/GenBank/DDBJ whole genome shotgun (WGS) entry which is preliminary data.</text>
</comment>
<protein>
    <submittedName>
        <fullName evidence="1">Uncharacterized protein</fullName>
    </submittedName>
</protein>
<organism evidence="1 2">
    <name type="scientific">Ovis ammon polii x Ovis aries</name>
    <dbReference type="NCBI Taxonomy" id="2918886"/>
    <lineage>
        <taxon>Eukaryota</taxon>
        <taxon>Metazoa</taxon>
        <taxon>Chordata</taxon>
        <taxon>Craniata</taxon>
        <taxon>Vertebrata</taxon>
        <taxon>Euteleostomi</taxon>
        <taxon>Mammalia</taxon>
        <taxon>Eutheria</taxon>
        <taxon>Laurasiatheria</taxon>
        <taxon>Artiodactyla</taxon>
        <taxon>Ruminantia</taxon>
        <taxon>Pecora</taxon>
        <taxon>Bovidae</taxon>
        <taxon>Caprinae</taxon>
        <taxon>Ovis</taxon>
    </lineage>
</organism>
<evidence type="ECO:0000313" key="1">
    <source>
        <dbReference type="EMBL" id="KAI4580689.1"/>
    </source>
</evidence>
<gene>
    <name evidence="1" type="ORF">MJG53_010231</name>
</gene>
<dbReference type="EMBL" id="CM043036">
    <property type="protein sequence ID" value="KAI4580689.1"/>
    <property type="molecule type" value="Genomic_DNA"/>
</dbReference>
<dbReference type="Proteomes" id="UP001057279">
    <property type="component" value="Linkage Group LG11"/>
</dbReference>
<proteinExistence type="predicted"/>
<sequence>MNEKNTLQEENKKLSEQLQQKIENDQPHKATDLESEEDVIPDSPITTFSFSGTNRLRRKENLRVRYIEQTRAKLEHSGCAHELRTVPKSSAHPQHKPQESEILVADTCDQSQAPVAKPHGKSSYPPDNLATVVAETLGLCIQEESESRGPRSPLGDELYHCLEGDHKKQAFEECRRNSEDNLSNTSASGPEKPRSKSEDGALITHHLLGTEVNKIPSQSSSNKQILINKNTSEPVSEQDSIDHIKDTDTDKYVVPLKSLGGRTKRKKIEEESEDEVICPQDSFDKENAFPFLRGTTREGLSLGSSLAAGTLRSLPVQVRLLLVLAAAGGAQRGARARQFSSPLLLLIEKSATLACAGRGTFPLDSHSSMNGDYVMDKPLDLSDRFSAIQRQEKSQGSENSKIRFRQVTLYEALKPIPRDSSSSRKALRGSCGLTKDSPEEPCFTGVPFPVLE</sequence>
<keyword evidence="2" id="KW-1185">Reference proteome</keyword>
<evidence type="ECO:0000313" key="2">
    <source>
        <dbReference type="Proteomes" id="UP001057279"/>
    </source>
</evidence>